<feature type="region of interest" description="Disordered" evidence="1">
    <location>
        <begin position="527"/>
        <end position="571"/>
    </location>
</feature>
<keyword evidence="3" id="KW-1185">Reference proteome</keyword>
<reference evidence="3" key="1">
    <citation type="submission" date="2016-10" db="EMBL/GenBank/DDBJ databases">
        <authorList>
            <person name="Varghese N."/>
            <person name="Submissions S."/>
        </authorList>
    </citation>
    <scope>NUCLEOTIDE SEQUENCE [LARGE SCALE GENOMIC DNA]</scope>
    <source>
        <strain evidence="3">EPL6</strain>
    </source>
</reference>
<proteinExistence type="predicted"/>
<evidence type="ECO:0000256" key="1">
    <source>
        <dbReference type="SAM" id="MobiDB-lite"/>
    </source>
</evidence>
<name>A0A1G9R6L2_9BURK</name>
<organism evidence="2 3">
    <name type="scientific">Oryzisolibacter propanilivorax</name>
    <dbReference type="NCBI Taxonomy" id="1527607"/>
    <lineage>
        <taxon>Bacteria</taxon>
        <taxon>Pseudomonadati</taxon>
        <taxon>Pseudomonadota</taxon>
        <taxon>Betaproteobacteria</taxon>
        <taxon>Burkholderiales</taxon>
        <taxon>Comamonadaceae</taxon>
        <taxon>Oryzisolibacter</taxon>
    </lineage>
</organism>
<dbReference type="AlphaFoldDB" id="A0A1G9R6L2"/>
<accession>A0A1G9R6L2</accession>
<dbReference type="STRING" id="1527607.SAMN05428957_10365"/>
<evidence type="ECO:0000313" key="3">
    <source>
        <dbReference type="Proteomes" id="UP000198552"/>
    </source>
</evidence>
<protein>
    <submittedName>
        <fullName evidence="2">CRISPR-associated protein, Cse1 family</fullName>
    </submittedName>
</protein>
<dbReference type="EMBL" id="FNHP01000003">
    <property type="protein sequence ID" value="SDM18873.1"/>
    <property type="molecule type" value="Genomic_DNA"/>
</dbReference>
<dbReference type="Proteomes" id="UP000198552">
    <property type="component" value="Unassembled WGS sequence"/>
</dbReference>
<feature type="compositionally biased region" description="Low complexity" evidence="1">
    <location>
        <begin position="549"/>
        <end position="571"/>
    </location>
</feature>
<dbReference type="InterPro" id="IPR013381">
    <property type="entry name" value="CRISPR-assoc_prot_Cse1"/>
</dbReference>
<gene>
    <name evidence="2" type="ORF">SAMN05428957_10365</name>
</gene>
<evidence type="ECO:0000313" key="2">
    <source>
        <dbReference type="EMBL" id="SDM18873.1"/>
    </source>
</evidence>
<dbReference type="NCBIfam" id="TIGR02547">
    <property type="entry name" value="casA_cse1"/>
    <property type="match status" value="1"/>
</dbReference>
<sequence>MANTMLETPVCDALQWNVLDAPLIRWRGTGDGALQTTSLPELLAAMAADQVRDFPALRAHQRHPWHAFLVQLGALALHRAGQEAPWQEAGQWRAALLALTPDDADGAPWCLVAPADRPALLQPPVPNEVPAKWSNLLTTPDAMDMLVTSKNHDLKAARMRQAQPEDWLFALLSLQTQEGFLGAGNYGISRMNGGFANRPGVGVAQVGAWGQRWRSDVHVLLTQRERIAGDHSFAYEDGHALLWLLPWSGAESLALSSLDPFYIEICRRVRLVAPHGKIQAHAAGSKTTRVAAKDSNGVTGDAWTPVEKAKAKALTVSAAGFDYKLMTELLAGERFAHGAAWRLNGWASDARLEVLARAAVRGQGKTEGFHERRVPVSPKLRRLLMDNAQRPLVAALAQKHIQAIGDMRKLLWSALAVLFANGESVNGNDTISVRASRFAQPFEAQEDSRFFSDLTQHAEAEGEQQDVVYVQWLLGLAQRAEAVLLQSFDAGPRSGMQRYKARASALARFHGGLRSGKGALSELASHYAAQKNSRPSAPEGDLPCPIHPLPAQTPAQAHPAPATSSQQLPLL</sequence>